<evidence type="ECO:0000256" key="4">
    <source>
        <dbReference type="ARBA" id="ARBA00022989"/>
    </source>
</evidence>
<evidence type="ECO:0000256" key="2">
    <source>
        <dbReference type="ARBA" id="ARBA00022475"/>
    </source>
</evidence>
<feature type="transmembrane region" description="Helical" evidence="6">
    <location>
        <begin position="210"/>
        <end position="226"/>
    </location>
</feature>
<gene>
    <name evidence="7" type="ORF">UFOPK1827_01326</name>
    <name evidence="8" type="ORF">UFOPK2000_00710</name>
</gene>
<dbReference type="PANTHER" id="PTHR30341:SF0">
    <property type="entry name" value="NA(+)_H(+) ANTIPORTER NHAA"/>
    <property type="match status" value="1"/>
</dbReference>
<dbReference type="Pfam" id="PF06965">
    <property type="entry name" value="Na_H_antiport_1"/>
    <property type="match status" value="1"/>
</dbReference>
<keyword evidence="2" id="KW-1003">Cell membrane</keyword>
<keyword evidence="3 6" id="KW-0812">Transmembrane</keyword>
<sequence>MGLPVTDNELTEHHPWSHTWLGTDRFLARRLARPAARFLAIEAASGILLLAATVIALIWANSPWKNSYASFLNAEIILDAGPVGIHLTLQEFVNDALMAFFFFVAGLEIKRELVKGELRDRKAAALPIIAALGGMIVPALIYFAINAGSSSSHGWGIPMATDIAFAVGIVSLLGNRVPVALKLFLLTLAVADDLGAIGVIAIFYSQSVNFVWLGASVALLVLVWLMRRRRIWYGPLYLAIGIVVWYCMLKSGVHATVAGVAMGFLTPTDALRPDLDSEAIADRLENQAELSAADVAAASFLINESVPVGERLVDRMLPWTSYVIIPIFALCNAGILLTSESLRAAAGSTVTWGVALGLVVGKTVGVFGAATIAIAVGIARRPRGATNLHVLGIAMAAGIGFTVALFVTGLAFTDPIFTEEAKVGILGASAVAGLLSAVVLSIAAKRSSAAELAIEAAENAELFDVIPDSALIPKSPK</sequence>
<feature type="transmembrane region" description="Helical" evidence="6">
    <location>
        <begin position="38"/>
        <end position="60"/>
    </location>
</feature>
<dbReference type="GO" id="GO:0005886">
    <property type="term" value="C:plasma membrane"/>
    <property type="evidence" value="ECO:0007669"/>
    <property type="project" value="UniProtKB-SubCell"/>
</dbReference>
<dbReference type="GO" id="GO:0006885">
    <property type="term" value="P:regulation of pH"/>
    <property type="evidence" value="ECO:0007669"/>
    <property type="project" value="InterPro"/>
</dbReference>
<dbReference type="AlphaFoldDB" id="A0A6J6HGX8"/>
<feature type="transmembrane region" description="Helical" evidence="6">
    <location>
        <begin position="390"/>
        <end position="412"/>
    </location>
</feature>
<feature type="transmembrane region" description="Helical" evidence="6">
    <location>
        <begin position="319"/>
        <end position="338"/>
    </location>
</feature>
<evidence type="ECO:0000256" key="5">
    <source>
        <dbReference type="ARBA" id="ARBA00023136"/>
    </source>
</evidence>
<dbReference type="InterPro" id="IPR023171">
    <property type="entry name" value="Na/H_antiporter_dom_sf"/>
</dbReference>
<name>A0A6J6HGX8_9ZZZZ</name>
<dbReference type="PANTHER" id="PTHR30341">
    <property type="entry name" value="SODIUM ION/PROTON ANTIPORTER NHAA-RELATED"/>
    <property type="match status" value="1"/>
</dbReference>
<reference evidence="7" key="1">
    <citation type="submission" date="2020-05" db="EMBL/GenBank/DDBJ databases">
        <authorList>
            <person name="Chiriac C."/>
            <person name="Salcher M."/>
            <person name="Ghai R."/>
            <person name="Kavagutti S V."/>
        </authorList>
    </citation>
    <scope>NUCLEOTIDE SEQUENCE</scope>
</reference>
<feature type="transmembrane region" description="Helical" evidence="6">
    <location>
        <begin position="157"/>
        <end position="174"/>
    </location>
</feature>
<feature type="transmembrane region" description="Helical" evidence="6">
    <location>
        <begin position="123"/>
        <end position="145"/>
    </location>
</feature>
<protein>
    <submittedName>
        <fullName evidence="7">Unannotated protein</fullName>
    </submittedName>
</protein>
<dbReference type="NCBIfam" id="TIGR00773">
    <property type="entry name" value="NhaA"/>
    <property type="match status" value="1"/>
</dbReference>
<dbReference type="EMBL" id="CAEZUO010000068">
    <property type="protein sequence ID" value="CAB4611773.1"/>
    <property type="molecule type" value="Genomic_DNA"/>
</dbReference>
<accession>A0A6J6HGX8</accession>
<feature type="transmembrane region" description="Helical" evidence="6">
    <location>
        <begin position="183"/>
        <end position="204"/>
    </location>
</feature>
<evidence type="ECO:0000256" key="6">
    <source>
        <dbReference type="SAM" id="Phobius"/>
    </source>
</evidence>
<comment type="subcellular location">
    <subcellularLocation>
        <location evidence="1">Cell inner membrane</location>
        <topology evidence="1">Multi-pass membrane protein</topology>
    </subcellularLocation>
</comment>
<dbReference type="HAMAP" id="MF_01844">
    <property type="entry name" value="NhaA"/>
    <property type="match status" value="1"/>
</dbReference>
<feature type="transmembrane region" description="Helical" evidence="6">
    <location>
        <begin position="350"/>
        <end position="378"/>
    </location>
</feature>
<keyword evidence="4 6" id="KW-1133">Transmembrane helix</keyword>
<dbReference type="GO" id="GO:0015385">
    <property type="term" value="F:sodium:proton antiporter activity"/>
    <property type="evidence" value="ECO:0007669"/>
    <property type="project" value="TreeGrafter"/>
</dbReference>
<evidence type="ECO:0000313" key="7">
    <source>
        <dbReference type="EMBL" id="CAB4611773.1"/>
    </source>
</evidence>
<keyword evidence="5 6" id="KW-0472">Membrane</keyword>
<dbReference type="InterPro" id="IPR004670">
    <property type="entry name" value="NhaA"/>
</dbReference>
<evidence type="ECO:0000256" key="1">
    <source>
        <dbReference type="ARBA" id="ARBA00004429"/>
    </source>
</evidence>
<dbReference type="Gene3D" id="1.20.1530.10">
    <property type="entry name" value="Na+/H+ antiporter like domain"/>
    <property type="match status" value="1"/>
</dbReference>
<dbReference type="EMBL" id="CAEZVK010000062">
    <property type="protein sequence ID" value="CAB4630886.1"/>
    <property type="molecule type" value="Genomic_DNA"/>
</dbReference>
<evidence type="ECO:0000256" key="3">
    <source>
        <dbReference type="ARBA" id="ARBA00022692"/>
    </source>
</evidence>
<organism evidence="7">
    <name type="scientific">freshwater metagenome</name>
    <dbReference type="NCBI Taxonomy" id="449393"/>
    <lineage>
        <taxon>unclassified sequences</taxon>
        <taxon>metagenomes</taxon>
        <taxon>ecological metagenomes</taxon>
    </lineage>
</organism>
<proteinExistence type="inferred from homology"/>
<evidence type="ECO:0000313" key="8">
    <source>
        <dbReference type="EMBL" id="CAB4630886.1"/>
    </source>
</evidence>
<feature type="transmembrane region" description="Helical" evidence="6">
    <location>
        <begin position="424"/>
        <end position="444"/>
    </location>
</feature>